<keyword evidence="4 6" id="KW-1133">Transmembrane helix</keyword>
<dbReference type="GO" id="GO:0022857">
    <property type="term" value="F:transmembrane transporter activity"/>
    <property type="evidence" value="ECO:0007669"/>
    <property type="project" value="TreeGrafter"/>
</dbReference>
<sequence>MLQNYLKIALRNLKKDKFYSFINIVGLALATTAFLLIIHYARFEYSYENGYKNAADIYRITLQLYKDAAFIGTDCETHPPLGPLLKRQLPEVADYVRVENMEEVPEVKADGKIFKMNHVLAADPSLFTIFNFDFIEGSAATALQQAGQAVLTETSARRMFGGQSAIGKTIIDGEMAYTVCAVVKDIAPNTHLKFDLLFSFSSLTARGLNLDTWNANNNYTYVQLMPHASLAAFNDKLRQIAREKLKKDIYIAEPIRDIHLHSHKSFEPEENGDVRTVQFMLAVAVLILVVGAVNYINLTTARASDRSRETGMRKALGSSRTSLIKQFMTETVLTNTLATGLALIFIQLLLPVYTRLTGQPVTHYFFHSALSWWIIAALFLLNCLLAGLYPALVLSRVKPVSITRKTTTASGNATFRKVLVVGQFAAALMVLSASGIIFQQLSFMQQQDLGLNTSQILVLRSPHGEGKSIDSIRRLQSQGFISQVRQLSQVEHVSTSESLPGVSLHELSTFNNIKRYESGEGNGYNFYCYSIDADFLPLMNIKLLAGHNFRAGQSNLNELILNKEACRLLGFSNPQEALGKKVTLAFHEQPYSTVVGVIDNYHQQSLKGAILPMMHWYDESRGSFFSVKLQTRDIRQTLAKIESYWETQYPGYPFEYHFLDQLYDQQYKADQQFGTLIRIFSLFTLLITCLGILGLTAYNISRRSKEIGIRKVLGASVTSIVGLLSGDFVKLVAIAVAISTPLTWYIMSRWLQGFAFRTQIQWWLFAISGLLTMAIALTTVGLQSVKAALANPVKSLKSE</sequence>
<evidence type="ECO:0000256" key="1">
    <source>
        <dbReference type="ARBA" id="ARBA00004651"/>
    </source>
</evidence>
<gene>
    <name evidence="9" type="ORF">FHW36_11123</name>
</gene>
<evidence type="ECO:0000313" key="9">
    <source>
        <dbReference type="EMBL" id="TWF33833.1"/>
    </source>
</evidence>
<organism evidence="9 10">
    <name type="scientific">Chitinophaga polysaccharea</name>
    <dbReference type="NCBI Taxonomy" id="1293035"/>
    <lineage>
        <taxon>Bacteria</taxon>
        <taxon>Pseudomonadati</taxon>
        <taxon>Bacteroidota</taxon>
        <taxon>Chitinophagia</taxon>
        <taxon>Chitinophagales</taxon>
        <taxon>Chitinophagaceae</taxon>
        <taxon>Chitinophaga</taxon>
    </lineage>
</organism>
<evidence type="ECO:0000256" key="6">
    <source>
        <dbReference type="SAM" id="Phobius"/>
    </source>
</evidence>
<evidence type="ECO:0000256" key="2">
    <source>
        <dbReference type="ARBA" id="ARBA00022475"/>
    </source>
</evidence>
<evidence type="ECO:0000259" key="8">
    <source>
        <dbReference type="Pfam" id="PF12704"/>
    </source>
</evidence>
<dbReference type="InterPro" id="IPR003838">
    <property type="entry name" value="ABC3_permease_C"/>
</dbReference>
<dbReference type="GO" id="GO:0005886">
    <property type="term" value="C:plasma membrane"/>
    <property type="evidence" value="ECO:0007669"/>
    <property type="project" value="UniProtKB-SubCell"/>
</dbReference>
<keyword evidence="5 6" id="KW-0472">Membrane</keyword>
<feature type="domain" description="MacB-like periplasmic core" evidence="8">
    <location>
        <begin position="20"/>
        <end position="240"/>
    </location>
</feature>
<keyword evidence="2" id="KW-1003">Cell membrane</keyword>
<proteinExistence type="predicted"/>
<keyword evidence="3 6" id="KW-0812">Transmembrane</keyword>
<feature type="transmembrane region" description="Helical" evidence="6">
    <location>
        <begin position="676"/>
        <end position="700"/>
    </location>
</feature>
<evidence type="ECO:0000256" key="4">
    <source>
        <dbReference type="ARBA" id="ARBA00022989"/>
    </source>
</evidence>
<keyword evidence="10" id="KW-1185">Reference proteome</keyword>
<dbReference type="PANTHER" id="PTHR30572">
    <property type="entry name" value="MEMBRANE COMPONENT OF TRANSPORTER-RELATED"/>
    <property type="match status" value="1"/>
</dbReference>
<dbReference type="Proteomes" id="UP000320811">
    <property type="component" value="Unassembled WGS sequence"/>
</dbReference>
<feature type="transmembrane region" description="Helical" evidence="6">
    <location>
        <begin position="712"/>
        <end position="740"/>
    </location>
</feature>
<dbReference type="Pfam" id="PF12704">
    <property type="entry name" value="MacB_PCD"/>
    <property type="match status" value="1"/>
</dbReference>
<dbReference type="Pfam" id="PF02687">
    <property type="entry name" value="FtsX"/>
    <property type="match status" value="2"/>
</dbReference>
<dbReference type="InterPro" id="IPR050250">
    <property type="entry name" value="Macrolide_Exporter_MacB"/>
</dbReference>
<evidence type="ECO:0000313" key="10">
    <source>
        <dbReference type="Proteomes" id="UP000320811"/>
    </source>
</evidence>
<feature type="transmembrane region" description="Helical" evidence="6">
    <location>
        <begin position="21"/>
        <end position="41"/>
    </location>
</feature>
<evidence type="ECO:0000259" key="7">
    <source>
        <dbReference type="Pfam" id="PF02687"/>
    </source>
</evidence>
<dbReference type="AlphaFoldDB" id="A0A561P6U3"/>
<comment type="subcellular location">
    <subcellularLocation>
        <location evidence="1">Cell membrane</location>
        <topology evidence="1">Multi-pass membrane protein</topology>
    </subcellularLocation>
</comment>
<name>A0A561P6U3_9BACT</name>
<feature type="domain" description="ABC3 transporter permease C-terminal" evidence="7">
    <location>
        <begin position="282"/>
        <end position="398"/>
    </location>
</feature>
<feature type="domain" description="ABC3 transporter permease C-terminal" evidence="7">
    <location>
        <begin position="679"/>
        <end position="788"/>
    </location>
</feature>
<feature type="transmembrane region" description="Helical" evidence="6">
    <location>
        <begin position="370"/>
        <end position="397"/>
    </location>
</feature>
<dbReference type="OrthoDB" id="5933722at2"/>
<feature type="transmembrane region" description="Helical" evidence="6">
    <location>
        <begin position="279"/>
        <end position="298"/>
    </location>
</feature>
<feature type="transmembrane region" description="Helical" evidence="6">
    <location>
        <begin position="418"/>
        <end position="438"/>
    </location>
</feature>
<accession>A0A561P6U3</accession>
<evidence type="ECO:0000256" key="5">
    <source>
        <dbReference type="ARBA" id="ARBA00023136"/>
    </source>
</evidence>
<feature type="transmembrane region" description="Helical" evidence="6">
    <location>
        <begin position="332"/>
        <end position="350"/>
    </location>
</feature>
<dbReference type="EMBL" id="VIWO01000011">
    <property type="protein sequence ID" value="TWF33833.1"/>
    <property type="molecule type" value="Genomic_DNA"/>
</dbReference>
<dbReference type="InterPro" id="IPR025857">
    <property type="entry name" value="MacB_PCD"/>
</dbReference>
<dbReference type="RefSeq" id="WP_145673822.1">
    <property type="nucleotide sequence ID" value="NZ_VIWO01000011.1"/>
</dbReference>
<reference evidence="9 10" key="1">
    <citation type="submission" date="2019-06" db="EMBL/GenBank/DDBJ databases">
        <title>Sorghum-associated microbial communities from plants grown in Nebraska, USA.</title>
        <authorList>
            <person name="Schachtman D."/>
        </authorList>
    </citation>
    <scope>NUCLEOTIDE SEQUENCE [LARGE SCALE GENOMIC DNA]</scope>
    <source>
        <strain evidence="9 10">1209</strain>
    </source>
</reference>
<feature type="transmembrane region" description="Helical" evidence="6">
    <location>
        <begin position="760"/>
        <end position="782"/>
    </location>
</feature>
<comment type="caution">
    <text evidence="9">The sequence shown here is derived from an EMBL/GenBank/DDBJ whole genome shotgun (WGS) entry which is preliminary data.</text>
</comment>
<evidence type="ECO:0000256" key="3">
    <source>
        <dbReference type="ARBA" id="ARBA00022692"/>
    </source>
</evidence>
<dbReference type="PANTHER" id="PTHR30572:SF18">
    <property type="entry name" value="ABC-TYPE MACROLIDE FAMILY EXPORT SYSTEM PERMEASE COMPONENT 2"/>
    <property type="match status" value="1"/>
</dbReference>
<protein>
    <submittedName>
        <fullName evidence="9">Putative ABC transport system permease protein</fullName>
    </submittedName>
</protein>